<proteinExistence type="predicted"/>
<dbReference type="RefSeq" id="WP_133957291.1">
    <property type="nucleotide sequence ID" value="NZ_SORI01000006.1"/>
</dbReference>
<accession>A0A4R8M752</accession>
<feature type="transmembrane region" description="Helical" evidence="7">
    <location>
        <begin position="336"/>
        <end position="360"/>
    </location>
</feature>
<keyword evidence="5 7" id="KW-1133">Transmembrane helix</keyword>
<keyword evidence="10" id="KW-1185">Reference proteome</keyword>
<evidence type="ECO:0000256" key="2">
    <source>
        <dbReference type="ARBA" id="ARBA00022475"/>
    </source>
</evidence>
<name>A0A4R8M752_9BACT</name>
<dbReference type="Pfam" id="PF06808">
    <property type="entry name" value="DctM"/>
    <property type="match status" value="1"/>
</dbReference>
<dbReference type="PRINTS" id="PR00173">
    <property type="entry name" value="EDTRNSPORT"/>
</dbReference>
<evidence type="ECO:0000313" key="9">
    <source>
        <dbReference type="EMBL" id="TDY61243.1"/>
    </source>
</evidence>
<feature type="domain" description="TRAP C4-dicarboxylate transport system permease DctM subunit" evidence="8">
    <location>
        <begin position="6"/>
        <end position="415"/>
    </location>
</feature>
<keyword evidence="4 7" id="KW-0812">Transmembrane</keyword>
<feature type="transmembrane region" description="Helical" evidence="7">
    <location>
        <begin position="83"/>
        <end position="110"/>
    </location>
</feature>
<evidence type="ECO:0000256" key="5">
    <source>
        <dbReference type="ARBA" id="ARBA00022989"/>
    </source>
</evidence>
<evidence type="ECO:0000256" key="6">
    <source>
        <dbReference type="ARBA" id="ARBA00023136"/>
    </source>
</evidence>
<evidence type="ECO:0000256" key="4">
    <source>
        <dbReference type="ARBA" id="ARBA00022692"/>
    </source>
</evidence>
<dbReference type="PIRSF" id="PIRSF006066">
    <property type="entry name" value="HI0050"/>
    <property type="match status" value="1"/>
</dbReference>
<evidence type="ECO:0000256" key="1">
    <source>
        <dbReference type="ARBA" id="ARBA00004429"/>
    </source>
</evidence>
<feature type="transmembrane region" description="Helical" evidence="7">
    <location>
        <begin position="215"/>
        <end position="234"/>
    </location>
</feature>
<dbReference type="EMBL" id="SORI01000006">
    <property type="protein sequence ID" value="TDY61243.1"/>
    <property type="molecule type" value="Genomic_DNA"/>
</dbReference>
<comment type="subcellular location">
    <subcellularLocation>
        <location evidence="1">Cell inner membrane</location>
        <topology evidence="1">Multi-pass membrane protein</topology>
    </subcellularLocation>
</comment>
<organism evidence="9 10">
    <name type="scientific">Aminivibrio pyruvatiphilus</name>
    <dbReference type="NCBI Taxonomy" id="1005740"/>
    <lineage>
        <taxon>Bacteria</taxon>
        <taxon>Thermotogati</taxon>
        <taxon>Synergistota</taxon>
        <taxon>Synergistia</taxon>
        <taxon>Synergistales</taxon>
        <taxon>Aminobacteriaceae</taxon>
        <taxon>Aminivibrio</taxon>
    </lineage>
</organism>
<feature type="transmembrane region" description="Helical" evidence="7">
    <location>
        <begin position="45"/>
        <end position="63"/>
    </location>
</feature>
<dbReference type="Proteomes" id="UP000295066">
    <property type="component" value="Unassembled WGS sequence"/>
</dbReference>
<protein>
    <submittedName>
        <fullName evidence="9">Tripartite ATP-independent transporter DctM subunit</fullName>
    </submittedName>
</protein>
<feature type="transmembrane region" description="Helical" evidence="7">
    <location>
        <begin position="366"/>
        <end position="384"/>
    </location>
</feature>
<feature type="transmembrane region" description="Helical" evidence="7">
    <location>
        <begin position="168"/>
        <end position="192"/>
    </location>
</feature>
<dbReference type="InterPro" id="IPR010656">
    <property type="entry name" value="DctM"/>
</dbReference>
<evidence type="ECO:0000256" key="3">
    <source>
        <dbReference type="ARBA" id="ARBA00022519"/>
    </source>
</evidence>
<feature type="transmembrane region" description="Helical" evidence="7">
    <location>
        <begin position="240"/>
        <end position="259"/>
    </location>
</feature>
<sequence>MTTLLLIFIGSFAIGVPIAFVLGLTALYYLLFVSSVPIMILGQRLYAGVDNFVLLAIPFFVFAGELMNRTKITEDLVNFAKMLVGWIPGALAQVNIVTSVFFAGLTGAAVADTAAIGSILIPAMKDEGYTAEYAAAVTVTSSIIGPIIPPSINMVVYSTVTMESVGALFMAGFAPGIAIALGLMIIALFFALRENHPRRKERLAKGEAWRTTRKSLLALLAPVILVGGIFSGQFTPTEAAAVACAYVLFVGVFIFRTLGWKEIFESLKVTAVTSSVILFIISIATVFATMLTLERIPAHIAHYILSLTQNKYIFLLVINIFLLFVGMIMETGVSVILLAPILLPVATSLGIHPLHFALVMLVNLNIGLNTPPLGVCLYVAAPIAKVRFEKIARAAVPFIAMQIVVLMIITYIPEIILFLPRLLGYIT</sequence>
<keyword evidence="3" id="KW-0997">Cell inner membrane</keyword>
<feature type="transmembrane region" description="Helical" evidence="7">
    <location>
        <begin position="131"/>
        <end position="148"/>
    </location>
</feature>
<dbReference type="InterPro" id="IPR004681">
    <property type="entry name" value="TRAP_DctM"/>
</dbReference>
<comment type="caution">
    <text evidence="9">The sequence shown here is derived from an EMBL/GenBank/DDBJ whole genome shotgun (WGS) entry which is preliminary data.</text>
</comment>
<gene>
    <name evidence="9" type="ORF">C8D99_10698</name>
</gene>
<dbReference type="PANTHER" id="PTHR33362:SF2">
    <property type="entry name" value="TRAP TRANSPORTER LARGE PERMEASE PROTEIN"/>
    <property type="match status" value="1"/>
</dbReference>
<dbReference type="PANTHER" id="PTHR33362">
    <property type="entry name" value="SIALIC ACID TRAP TRANSPORTER PERMEASE PROTEIN SIAT-RELATED"/>
    <property type="match status" value="1"/>
</dbReference>
<feature type="transmembrane region" description="Helical" evidence="7">
    <location>
        <begin position="6"/>
        <end position="33"/>
    </location>
</feature>
<keyword evidence="6 7" id="KW-0472">Membrane</keyword>
<evidence type="ECO:0000256" key="7">
    <source>
        <dbReference type="SAM" id="Phobius"/>
    </source>
</evidence>
<feature type="transmembrane region" description="Helical" evidence="7">
    <location>
        <begin position="312"/>
        <end position="329"/>
    </location>
</feature>
<feature type="transmembrane region" description="Helical" evidence="7">
    <location>
        <begin position="271"/>
        <end position="292"/>
    </location>
</feature>
<dbReference type="AlphaFoldDB" id="A0A4R8M752"/>
<keyword evidence="2" id="KW-1003">Cell membrane</keyword>
<dbReference type="OrthoDB" id="370245at2"/>
<dbReference type="NCBIfam" id="TIGR00786">
    <property type="entry name" value="dctM"/>
    <property type="match status" value="1"/>
</dbReference>
<reference evidence="9 10" key="1">
    <citation type="submission" date="2019-03" db="EMBL/GenBank/DDBJ databases">
        <title>Genomic Encyclopedia of Type Strains, Phase IV (KMG-IV): sequencing the most valuable type-strain genomes for metagenomic binning, comparative biology and taxonomic classification.</title>
        <authorList>
            <person name="Goeker M."/>
        </authorList>
    </citation>
    <scope>NUCLEOTIDE SEQUENCE [LARGE SCALE GENOMIC DNA]</scope>
    <source>
        <strain evidence="9 10">DSM 25964</strain>
    </source>
</reference>
<evidence type="ECO:0000313" key="10">
    <source>
        <dbReference type="Proteomes" id="UP000295066"/>
    </source>
</evidence>
<dbReference type="GO" id="GO:0022857">
    <property type="term" value="F:transmembrane transporter activity"/>
    <property type="evidence" value="ECO:0007669"/>
    <property type="project" value="TreeGrafter"/>
</dbReference>
<feature type="transmembrane region" description="Helical" evidence="7">
    <location>
        <begin position="396"/>
        <end position="419"/>
    </location>
</feature>
<dbReference type="GO" id="GO:0005886">
    <property type="term" value="C:plasma membrane"/>
    <property type="evidence" value="ECO:0007669"/>
    <property type="project" value="UniProtKB-SubCell"/>
</dbReference>
<evidence type="ECO:0000259" key="8">
    <source>
        <dbReference type="Pfam" id="PF06808"/>
    </source>
</evidence>